<dbReference type="RefSeq" id="WP_343918607.1">
    <property type="nucleotide sequence ID" value="NZ_BAAAKK010000003.1"/>
</dbReference>
<evidence type="ECO:0000256" key="1">
    <source>
        <dbReference type="SAM" id="Phobius"/>
    </source>
</evidence>
<gene>
    <name evidence="2" type="ORF">GCM10009640_12980</name>
</gene>
<keyword evidence="1" id="KW-1133">Transmembrane helix</keyword>
<sequence length="235" mass="24432">MVTTQRGRERAARAAALWLLVIGFVASSVLALAPASWLQQRLRFGCELVADDWVCDDQAVVLWPAIGGVVLAALSLGAVALLIRATWDRARLRAEWLAYTAVIGVLPSLLLCGLLLVDAAVHDASGVAVDDSRVAMWAERAMLSALASAVAGAVAASGLRMRARGRAPRIAFIHLPAAMLLLLLSAAMSSLGTLPSGVVAAAAIGAGWYIAAGAWPTHRNDPGGDVDPARSRSTP</sequence>
<evidence type="ECO:0000313" key="3">
    <source>
        <dbReference type="Proteomes" id="UP001501266"/>
    </source>
</evidence>
<keyword evidence="3" id="KW-1185">Reference proteome</keyword>
<dbReference type="EMBL" id="BAAAKK010000003">
    <property type="protein sequence ID" value="GAA1421653.1"/>
    <property type="molecule type" value="Genomic_DNA"/>
</dbReference>
<organism evidence="2 3">
    <name type="scientific">Agrococcus citreus</name>
    <dbReference type="NCBI Taxonomy" id="84643"/>
    <lineage>
        <taxon>Bacteria</taxon>
        <taxon>Bacillati</taxon>
        <taxon>Actinomycetota</taxon>
        <taxon>Actinomycetes</taxon>
        <taxon>Micrococcales</taxon>
        <taxon>Microbacteriaceae</taxon>
        <taxon>Agrococcus</taxon>
    </lineage>
</organism>
<feature type="transmembrane region" description="Helical" evidence="1">
    <location>
        <begin position="61"/>
        <end position="84"/>
    </location>
</feature>
<keyword evidence="1" id="KW-0812">Transmembrane</keyword>
<feature type="transmembrane region" description="Helical" evidence="1">
    <location>
        <begin position="171"/>
        <end position="191"/>
    </location>
</feature>
<dbReference type="Proteomes" id="UP001501266">
    <property type="component" value="Unassembled WGS sequence"/>
</dbReference>
<evidence type="ECO:0000313" key="2">
    <source>
        <dbReference type="EMBL" id="GAA1421653.1"/>
    </source>
</evidence>
<feature type="transmembrane region" description="Helical" evidence="1">
    <location>
        <begin position="141"/>
        <end position="159"/>
    </location>
</feature>
<keyword evidence="1" id="KW-0472">Membrane</keyword>
<feature type="transmembrane region" description="Helical" evidence="1">
    <location>
        <begin position="96"/>
        <end position="121"/>
    </location>
</feature>
<evidence type="ECO:0008006" key="4">
    <source>
        <dbReference type="Google" id="ProtNLM"/>
    </source>
</evidence>
<comment type="caution">
    <text evidence="2">The sequence shown here is derived from an EMBL/GenBank/DDBJ whole genome shotgun (WGS) entry which is preliminary data.</text>
</comment>
<name>A0ABN1YSI9_9MICO</name>
<reference evidence="2 3" key="1">
    <citation type="journal article" date="2019" name="Int. J. Syst. Evol. Microbiol.">
        <title>The Global Catalogue of Microorganisms (GCM) 10K type strain sequencing project: providing services to taxonomists for standard genome sequencing and annotation.</title>
        <authorList>
            <consortium name="The Broad Institute Genomics Platform"/>
            <consortium name="The Broad Institute Genome Sequencing Center for Infectious Disease"/>
            <person name="Wu L."/>
            <person name="Ma J."/>
        </authorList>
    </citation>
    <scope>NUCLEOTIDE SEQUENCE [LARGE SCALE GENOMIC DNA]</scope>
    <source>
        <strain evidence="2 3">JCM 12398</strain>
    </source>
</reference>
<proteinExistence type="predicted"/>
<accession>A0ABN1YSI9</accession>
<protein>
    <recommendedName>
        <fullName evidence="4">DUF998 domain-containing protein</fullName>
    </recommendedName>
</protein>
<feature type="transmembrane region" description="Helical" evidence="1">
    <location>
        <begin position="197"/>
        <end position="215"/>
    </location>
</feature>